<dbReference type="Proteomes" id="UP001222027">
    <property type="component" value="Unassembled WGS sequence"/>
</dbReference>
<evidence type="ECO:0000313" key="1">
    <source>
        <dbReference type="EMBL" id="KAJ8480053.1"/>
    </source>
</evidence>
<proteinExistence type="predicted"/>
<organism evidence="1 2">
    <name type="scientific">Ensete ventricosum</name>
    <name type="common">Abyssinian banana</name>
    <name type="synonym">Musa ensete</name>
    <dbReference type="NCBI Taxonomy" id="4639"/>
    <lineage>
        <taxon>Eukaryota</taxon>
        <taxon>Viridiplantae</taxon>
        <taxon>Streptophyta</taxon>
        <taxon>Embryophyta</taxon>
        <taxon>Tracheophyta</taxon>
        <taxon>Spermatophyta</taxon>
        <taxon>Magnoliopsida</taxon>
        <taxon>Liliopsida</taxon>
        <taxon>Zingiberales</taxon>
        <taxon>Musaceae</taxon>
        <taxon>Ensete</taxon>
    </lineage>
</organism>
<dbReference type="EMBL" id="JAQQAF010000006">
    <property type="protein sequence ID" value="KAJ8480053.1"/>
    <property type="molecule type" value="Genomic_DNA"/>
</dbReference>
<keyword evidence="2" id="KW-1185">Reference proteome</keyword>
<comment type="caution">
    <text evidence="1">The sequence shown here is derived from an EMBL/GenBank/DDBJ whole genome shotgun (WGS) entry which is preliminary data.</text>
</comment>
<protein>
    <submittedName>
        <fullName evidence="1">Uncharacterized protein</fullName>
    </submittedName>
</protein>
<dbReference type="AlphaFoldDB" id="A0AAV8QST9"/>
<evidence type="ECO:0000313" key="2">
    <source>
        <dbReference type="Proteomes" id="UP001222027"/>
    </source>
</evidence>
<sequence length="101" mass="11474">MTYVRSATWLPSVEIVTEVVSMPPKTIIRRLSIHQSTLIPFSSLPNHRIFPTRPHLLPTTALARSSNALLALVLFNLDRQTWLTLNGVKTKTRLCHVIVLY</sequence>
<name>A0AAV8QST9_ENSVE</name>
<gene>
    <name evidence="1" type="ORF">OPV22_023780</name>
</gene>
<accession>A0AAV8QST9</accession>
<reference evidence="1 2" key="1">
    <citation type="submission" date="2022-12" db="EMBL/GenBank/DDBJ databases">
        <title>Chromosome-scale assembly of the Ensete ventricosum genome.</title>
        <authorList>
            <person name="Dussert Y."/>
            <person name="Stocks J."/>
            <person name="Wendawek A."/>
            <person name="Woldeyes F."/>
            <person name="Nichols R.A."/>
            <person name="Borrell J.S."/>
        </authorList>
    </citation>
    <scope>NUCLEOTIDE SEQUENCE [LARGE SCALE GENOMIC DNA]</scope>
    <source>
        <strain evidence="2">cv. Maze</strain>
        <tissue evidence="1">Seeds</tissue>
    </source>
</reference>